<evidence type="ECO:0000313" key="4">
    <source>
        <dbReference type="Proteomes" id="UP000669317"/>
    </source>
</evidence>
<dbReference type="EMBL" id="JAGIKT010000069">
    <property type="protein sequence ID" value="MBP0114832.1"/>
    <property type="molecule type" value="Genomic_DNA"/>
</dbReference>
<accession>A0A2U3Q1U8</accession>
<dbReference type="RefSeq" id="WP_162500035.1">
    <property type="nucleotide sequence ID" value="NZ_JAGIKT010000069.1"/>
</dbReference>
<gene>
    <name evidence="2" type="ORF">BRAD3257_4400</name>
    <name evidence="1" type="ORF">JWS04_27940</name>
</gene>
<dbReference type="EMBL" id="LS398110">
    <property type="protein sequence ID" value="SPP95393.1"/>
    <property type="molecule type" value="Genomic_DNA"/>
</dbReference>
<evidence type="ECO:0000313" key="2">
    <source>
        <dbReference type="EMBL" id="SPP95393.1"/>
    </source>
</evidence>
<proteinExistence type="predicted"/>
<dbReference type="KEGG" id="bvz:BRAD3257_4400"/>
<dbReference type="Proteomes" id="UP000246085">
    <property type="component" value="Chromosome BRAD3257"/>
</dbReference>
<protein>
    <submittedName>
        <fullName evidence="2">Uncharacterized protein</fullName>
    </submittedName>
</protein>
<dbReference type="AlphaFoldDB" id="A0A2U3Q1U8"/>
<dbReference type="Proteomes" id="UP000669317">
    <property type="component" value="Unassembled WGS sequence"/>
</dbReference>
<evidence type="ECO:0000313" key="1">
    <source>
        <dbReference type="EMBL" id="MBP0114832.1"/>
    </source>
</evidence>
<name>A0A2U3Q1U8_9BRAD</name>
<reference evidence="1 4" key="2">
    <citation type="submission" date="2021-03" db="EMBL/GenBank/DDBJ databases">
        <title>Genome Sequence of Bradyrhizobium vignae strain ISRA400.</title>
        <authorList>
            <person name="Tisa L.S."/>
            <person name="Svistoonoff S."/>
            <person name="Hocher V."/>
            <person name="Fall S."/>
            <person name="Zaiya A."/>
            <person name="Naing D."/>
            <person name="Niang N."/>
            <person name="Diouf A."/>
            <person name="Dasylva M.C."/>
            <person name="Toure O."/>
            <person name="Gueye M."/>
            <person name="Gully D."/>
            <person name="Tisseyre P."/>
            <person name="Simpson S."/>
            <person name="Morris K."/>
            <person name="Thomas W.K."/>
        </authorList>
    </citation>
    <scope>NUCLEOTIDE SEQUENCE [LARGE SCALE GENOMIC DNA]</scope>
    <source>
        <strain evidence="1 4">ISRA400</strain>
    </source>
</reference>
<evidence type="ECO:0000313" key="3">
    <source>
        <dbReference type="Proteomes" id="UP000246085"/>
    </source>
</evidence>
<sequence>MPGLVAPARPKPFRRGEGLAIHVLVLHGKARMTGTSPAMTMWRLSCPSGGCLAPASILRREQGAAECALEPHLPKIDSLSPIQNTKLLPSESHA</sequence>
<reference evidence="2 3" key="1">
    <citation type="submission" date="2018-03" db="EMBL/GenBank/DDBJ databases">
        <authorList>
            <person name="Gully D."/>
        </authorList>
    </citation>
    <scope>NUCLEOTIDE SEQUENCE [LARGE SCALE GENOMIC DNA]</scope>
    <source>
        <strain evidence="2">ORS3257</strain>
    </source>
</reference>
<keyword evidence="4" id="KW-1185">Reference proteome</keyword>
<organism evidence="2 3">
    <name type="scientific">Bradyrhizobium vignae</name>
    <dbReference type="NCBI Taxonomy" id="1549949"/>
    <lineage>
        <taxon>Bacteria</taxon>
        <taxon>Pseudomonadati</taxon>
        <taxon>Pseudomonadota</taxon>
        <taxon>Alphaproteobacteria</taxon>
        <taxon>Hyphomicrobiales</taxon>
        <taxon>Nitrobacteraceae</taxon>
        <taxon>Bradyrhizobium</taxon>
    </lineage>
</organism>